<evidence type="ECO:0000313" key="2">
    <source>
        <dbReference type="Proteomes" id="UP000240572"/>
    </source>
</evidence>
<reference evidence="1 2" key="1">
    <citation type="submission" date="2018-03" db="EMBL/GenBank/DDBJ databases">
        <title>Genomic Encyclopedia of Type Strains, Phase III (KMG-III): the genomes of soil and plant-associated and newly described type strains.</title>
        <authorList>
            <person name="Whitman W."/>
        </authorList>
    </citation>
    <scope>NUCLEOTIDE SEQUENCE [LARGE SCALE GENOMIC DNA]</scope>
    <source>
        <strain evidence="1 2">CGMCC 1.12700</strain>
    </source>
</reference>
<sequence>MPLAIAIVYNKVSQTGPADRSFLYKPAQFVPLMCQKIPFIRYLIPLVKNEGIFAIRNLYFTTRCSKSAGRVSFQR</sequence>
<keyword evidence="2" id="KW-1185">Reference proteome</keyword>
<organism evidence="1 2">
    <name type="scientific">Taibaiella chishuiensis</name>
    <dbReference type="NCBI Taxonomy" id="1434707"/>
    <lineage>
        <taxon>Bacteria</taxon>
        <taxon>Pseudomonadati</taxon>
        <taxon>Bacteroidota</taxon>
        <taxon>Chitinophagia</taxon>
        <taxon>Chitinophagales</taxon>
        <taxon>Chitinophagaceae</taxon>
        <taxon>Taibaiella</taxon>
    </lineage>
</organism>
<comment type="caution">
    <text evidence="1">The sequence shown here is derived from an EMBL/GenBank/DDBJ whole genome shotgun (WGS) entry which is preliminary data.</text>
</comment>
<evidence type="ECO:0000313" key="1">
    <source>
        <dbReference type="EMBL" id="PSK89035.1"/>
    </source>
</evidence>
<protein>
    <submittedName>
        <fullName evidence="1">Uncharacterized protein</fullName>
    </submittedName>
</protein>
<dbReference type="EMBL" id="PYGD01000013">
    <property type="protein sequence ID" value="PSK89035.1"/>
    <property type="molecule type" value="Genomic_DNA"/>
</dbReference>
<proteinExistence type="predicted"/>
<accession>A0A2P8CVQ7</accession>
<gene>
    <name evidence="1" type="ORF">B0I18_11347</name>
</gene>
<name>A0A2P8CVQ7_9BACT</name>
<dbReference type="Proteomes" id="UP000240572">
    <property type="component" value="Unassembled WGS sequence"/>
</dbReference>
<dbReference type="AlphaFoldDB" id="A0A2P8CVQ7"/>